<accession>A0A8S9YBF7</accession>
<organism evidence="1 2">
    <name type="scientific">Paragonimus skrjabini miyazakii</name>
    <dbReference type="NCBI Taxonomy" id="59628"/>
    <lineage>
        <taxon>Eukaryota</taxon>
        <taxon>Metazoa</taxon>
        <taxon>Spiralia</taxon>
        <taxon>Lophotrochozoa</taxon>
        <taxon>Platyhelminthes</taxon>
        <taxon>Trematoda</taxon>
        <taxon>Digenea</taxon>
        <taxon>Plagiorchiida</taxon>
        <taxon>Troglotremata</taxon>
        <taxon>Troglotrematidae</taxon>
        <taxon>Paragonimus</taxon>
    </lineage>
</organism>
<dbReference type="Proteomes" id="UP000822476">
    <property type="component" value="Unassembled WGS sequence"/>
</dbReference>
<protein>
    <submittedName>
        <fullName evidence="1">Uncharacterized protein</fullName>
    </submittedName>
</protein>
<dbReference type="AlphaFoldDB" id="A0A8S9YBF7"/>
<gene>
    <name evidence="1" type="ORF">EG68_11513</name>
</gene>
<reference evidence="1" key="1">
    <citation type="submission" date="2019-07" db="EMBL/GenBank/DDBJ databases">
        <title>Annotation for the trematode Paragonimus miyazaki's.</title>
        <authorList>
            <person name="Choi Y.-J."/>
        </authorList>
    </citation>
    <scope>NUCLEOTIDE SEQUENCE</scope>
    <source>
        <strain evidence="1">Japan</strain>
    </source>
</reference>
<dbReference type="EMBL" id="JTDE01022280">
    <property type="protein sequence ID" value="KAF7231840.1"/>
    <property type="molecule type" value="Genomic_DNA"/>
</dbReference>
<evidence type="ECO:0000313" key="2">
    <source>
        <dbReference type="Proteomes" id="UP000822476"/>
    </source>
</evidence>
<comment type="caution">
    <text evidence="1">The sequence shown here is derived from an EMBL/GenBank/DDBJ whole genome shotgun (WGS) entry which is preliminary data.</text>
</comment>
<name>A0A8S9YBF7_9TREM</name>
<proteinExistence type="predicted"/>
<keyword evidence="2" id="KW-1185">Reference proteome</keyword>
<sequence length="199" mass="22342">MYEIQVTNAVEQPCFDCMSTSSIGTSLLQKSVPWTFAPVVCSSFLGGPSNCTPLPNVNVDADCGLRGKTIDYLQLKYAELMSATCNVFDRIREEIHWLGLNIYSLTYKISLQSEESPDYSANFHMDTMGDLQWFSDKAGVHYVVTQPGIRISAEASHSMFKFTFRVTIVMAAKAIFSATGNFRPGSRCRFRFGTNRHMR</sequence>
<evidence type="ECO:0000313" key="1">
    <source>
        <dbReference type="EMBL" id="KAF7231840.1"/>
    </source>
</evidence>